<dbReference type="GO" id="GO:0007155">
    <property type="term" value="P:cell adhesion"/>
    <property type="evidence" value="ECO:0007669"/>
    <property type="project" value="TreeGrafter"/>
</dbReference>
<protein>
    <submittedName>
        <fullName evidence="3">Fasciclin domain-containing protein</fullName>
    </submittedName>
</protein>
<reference evidence="3" key="1">
    <citation type="submission" date="2015-10" db="EMBL/GenBank/DDBJ databases">
        <title>Daphnia magna gene sets from two clonal populations assembled and annotated with EvidentialGene.</title>
        <authorList>
            <person name="Gilbert D."/>
            <person name="Podicheti R."/>
            <person name="Orsini L."/>
            <person name="Colbourne J."/>
            <person name="Pfrender M."/>
        </authorList>
    </citation>
    <scope>NUCLEOTIDE SEQUENCE</scope>
</reference>
<dbReference type="EMBL" id="GDIP01221941">
    <property type="protein sequence ID" value="JAJ01461.1"/>
    <property type="molecule type" value="Transcribed_RNA"/>
</dbReference>
<sequence length="627" mass="65249">MMCVIVASVVLFAASSLALPGTHQRQFSIENIPTVLTNNGLTTLVDSVVKAGLAEALSGAGPFTVFAPTNDAFGAVDPSTLNSILNDVVLLKNVLTYHVVASALVSSSIENELTPRSLAGENLRINVYGSGNEAKVTINGALRLKTLEASNGIIYVIDKVLVPEPESNIVKVLEKKGIFSTLLTALKITDLTSTVESAGPFTLFAPTDDAFKALPPGALDSLIANPEELKKILLTHVVSGTVYSRGLASGAVPVVAGGNVDAVVARNGVTIGNAEVIDADIFASNGVIHVINSVILRSADEAKKSAAIQPIPTDVNIPSVLTENGLTTLVDLVVKADLANALSGAGPFTVFAPTNDAFNSVEPATLNALLQDVDLLKRVLTYHVVGSALPPASIQNELVTKSLAGESLRVNTYNNGKVVTINGALKLKALEASNGIIYVIDKVLVPDNDKSIVKVLASKGKFTTLITAFNVAGLKTHLDTAGPFTLFAPTDDAFAALPEGALDSLIANPRELKKILLSHVIPSSFFSRGISSGQLNLPTDDAFAALPEGALDSLIANPRELKKILLSHVIPSSFFSRGISSGQLNLARGGSVGVTVNENGVKIADADVIEADIAASNGVIHVINRVL</sequence>
<dbReference type="SUPFAM" id="SSF82153">
    <property type="entry name" value="FAS1 domain"/>
    <property type="match status" value="5"/>
</dbReference>
<feature type="domain" description="FAS1" evidence="2">
    <location>
        <begin position="28"/>
        <end position="161"/>
    </location>
</feature>
<organism evidence="3">
    <name type="scientific">Daphnia magna</name>
    <dbReference type="NCBI Taxonomy" id="35525"/>
    <lineage>
        <taxon>Eukaryota</taxon>
        <taxon>Metazoa</taxon>
        <taxon>Ecdysozoa</taxon>
        <taxon>Arthropoda</taxon>
        <taxon>Crustacea</taxon>
        <taxon>Branchiopoda</taxon>
        <taxon>Diplostraca</taxon>
        <taxon>Cladocera</taxon>
        <taxon>Anomopoda</taxon>
        <taxon>Daphniidae</taxon>
        <taxon>Daphnia</taxon>
    </lineage>
</organism>
<dbReference type="GO" id="GO:0031012">
    <property type="term" value="C:extracellular matrix"/>
    <property type="evidence" value="ECO:0007669"/>
    <property type="project" value="TreeGrafter"/>
</dbReference>
<dbReference type="PANTHER" id="PTHR10900:SF120">
    <property type="entry name" value="MUCIN-5AC-RELATED"/>
    <property type="match status" value="1"/>
</dbReference>
<dbReference type="FunFam" id="2.30.180.10:FF:000032">
    <property type="entry name" value="Fasciclin domain-containing protein, putative"/>
    <property type="match status" value="5"/>
</dbReference>
<feature type="signal peptide" evidence="1">
    <location>
        <begin position="1"/>
        <end position="18"/>
    </location>
</feature>
<dbReference type="Pfam" id="PF02469">
    <property type="entry name" value="Fasciclin"/>
    <property type="match status" value="5"/>
</dbReference>
<dbReference type="InterPro" id="IPR050904">
    <property type="entry name" value="Adhesion/Biosynth-related"/>
</dbReference>
<feature type="domain" description="FAS1" evidence="2">
    <location>
        <begin position="166"/>
        <end position="295"/>
    </location>
</feature>
<dbReference type="EMBL" id="GDIP01220834">
    <property type="protein sequence ID" value="JAJ02568.1"/>
    <property type="molecule type" value="Transcribed_RNA"/>
</dbReference>
<feature type="chain" id="PRO_5013461707" evidence="1">
    <location>
        <begin position="19"/>
        <end position="627"/>
    </location>
</feature>
<dbReference type="GO" id="GO:0005615">
    <property type="term" value="C:extracellular space"/>
    <property type="evidence" value="ECO:0007669"/>
    <property type="project" value="TreeGrafter"/>
</dbReference>
<dbReference type="OrthoDB" id="286301at2759"/>
<dbReference type="PROSITE" id="PS50213">
    <property type="entry name" value="FAS1"/>
    <property type="match status" value="4"/>
</dbReference>
<evidence type="ECO:0000313" key="3">
    <source>
        <dbReference type="EMBL" id="JAJ01461.1"/>
    </source>
</evidence>
<evidence type="ECO:0000259" key="2">
    <source>
        <dbReference type="PROSITE" id="PS50213"/>
    </source>
</evidence>
<dbReference type="InterPro" id="IPR000782">
    <property type="entry name" value="FAS1_domain"/>
</dbReference>
<feature type="domain" description="FAS1" evidence="2">
    <location>
        <begin position="449"/>
        <end position="627"/>
    </location>
</feature>
<dbReference type="EMBL" id="GDIP01223028">
    <property type="protein sequence ID" value="JAJ00374.1"/>
    <property type="molecule type" value="Transcribed_RNA"/>
</dbReference>
<dbReference type="AlphaFoldDB" id="A0A0P4YUS0"/>
<name>A0A0P4YUS0_9CRUS</name>
<dbReference type="Gene3D" id="2.30.180.10">
    <property type="entry name" value="FAS1 domain"/>
    <property type="match status" value="5"/>
</dbReference>
<reference evidence="3" key="2">
    <citation type="submission" date="2015-10" db="EMBL/GenBank/DDBJ databases">
        <authorList>
            <person name="Gilbert D.G."/>
        </authorList>
    </citation>
    <scope>NUCLEOTIDE SEQUENCE</scope>
</reference>
<dbReference type="GO" id="GO:0050839">
    <property type="term" value="F:cell adhesion molecule binding"/>
    <property type="evidence" value="ECO:0007669"/>
    <property type="project" value="TreeGrafter"/>
</dbReference>
<dbReference type="InterPro" id="IPR036378">
    <property type="entry name" value="FAS1_dom_sf"/>
</dbReference>
<evidence type="ECO:0000256" key="1">
    <source>
        <dbReference type="SAM" id="SignalP"/>
    </source>
</evidence>
<feature type="domain" description="FAS1" evidence="2">
    <location>
        <begin position="313"/>
        <end position="444"/>
    </location>
</feature>
<proteinExistence type="predicted"/>
<dbReference type="SMART" id="SM00554">
    <property type="entry name" value="FAS1"/>
    <property type="match status" value="4"/>
</dbReference>
<dbReference type="GO" id="GO:0030198">
    <property type="term" value="P:extracellular matrix organization"/>
    <property type="evidence" value="ECO:0007669"/>
    <property type="project" value="TreeGrafter"/>
</dbReference>
<keyword evidence="1" id="KW-0732">Signal</keyword>
<dbReference type="PANTHER" id="PTHR10900">
    <property type="entry name" value="PERIOSTIN-RELATED"/>
    <property type="match status" value="1"/>
</dbReference>
<accession>A0A0P4YUS0</accession>